<dbReference type="CDD" id="cd16434">
    <property type="entry name" value="CheB-CheR_fusion"/>
    <property type="match status" value="1"/>
</dbReference>
<dbReference type="Pfam" id="PF01339">
    <property type="entry name" value="CheB_methylest"/>
    <property type="match status" value="1"/>
</dbReference>
<dbReference type="GO" id="GO:0008984">
    <property type="term" value="F:protein-glutamate methylesterase activity"/>
    <property type="evidence" value="ECO:0007669"/>
    <property type="project" value="InterPro"/>
</dbReference>
<dbReference type="Gene3D" id="3.40.50.150">
    <property type="entry name" value="Vaccinia Virus protein VP39"/>
    <property type="match status" value="1"/>
</dbReference>
<organism evidence="7 8">
    <name type="scientific">Roseibium aquae</name>
    <dbReference type="NCBI Taxonomy" id="1323746"/>
    <lineage>
        <taxon>Bacteria</taxon>
        <taxon>Pseudomonadati</taxon>
        <taxon>Pseudomonadota</taxon>
        <taxon>Alphaproteobacteria</taxon>
        <taxon>Hyphomicrobiales</taxon>
        <taxon>Stappiaceae</taxon>
        <taxon>Roseibium</taxon>
    </lineage>
</organism>
<name>A0A916TQJ4_9HYPH</name>
<evidence type="ECO:0000256" key="3">
    <source>
        <dbReference type="SAM" id="MobiDB-lite"/>
    </source>
</evidence>
<dbReference type="PROSITE" id="PS50112">
    <property type="entry name" value="PAS"/>
    <property type="match status" value="1"/>
</dbReference>
<dbReference type="Pfam" id="PF08447">
    <property type="entry name" value="PAS_3"/>
    <property type="match status" value="1"/>
</dbReference>
<dbReference type="AlphaFoldDB" id="A0A916TQJ4"/>
<evidence type="ECO:0000256" key="2">
    <source>
        <dbReference type="SAM" id="Coils"/>
    </source>
</evidence>
<dbReference type="EMBL" id="BMFA01000017">
    <property type="protein sequence ID" value="GGB62383.1"/>
    <property type="molecule type" value="Genomic_DNA"/>
</dbReference>
<dbReference type="Proteomes" id="UP000605148">
    <property type="component" value="Unassembled WGS sequence"/>
</dbReference>
<dbReference type="PROSITE" id="PS50123">
    <property type="entry name" value="CHER"/>
    <property type="match status" value="1"/>
</dbReference>
<feature type="coiled-coil region" evidence="2">
    <location>
        <begin position="670"/>
        <end position="760"/>
    </location>
</feature>
<feature type="active site" evidence="1">
    <location>
        <position position="164"/>
    </location>
</feature>
<keyword evidence="2" id="KW-0175">Coiled coil</keyword>
<reference evidence="7" key="1">
    <citation type="journal article" date="2014" name="Int. J. Syst. Evol. Microbiol.">
        <title>Complete genome sequence of Corynebacterium casei LMG S-19264T (=DSM 44701T), isolated from a smear-ripened cheese.</title>
        <authorList>
            <consortium name="US DOE Joint Genome Institute (JGI-PGF)"/>
            <person name="Walter F."/>
            <person name="Albersmeier A."/>
            <person name="Kalinowski J."/>
            <person name="Ruckert C."/>
        </authorList>
    </citation>
    <scope>NUCLEOTIDE SEQUENCE</scope>
    <source>
        <strain evidence="7">CGMCC 1.12426</strain>
    </source>
</reference>
<evidence type="ECO:0000259" key="6">
    <source>
        <dbReference type="PROSITE" id="PS50123"/>
    </source>
</evidence>
<dbReference type="GO" id="GO:0005737">
    <property type="term" value="C:cytoplasm"/>
    <property type="evidence" value="ECO:0007669"/>
    <property type="project" value="InterPro"/>
</dbReference>
<dbReference type="Gene3D" id="3.30.450.20">
    <property type="entry name" value="PAS domain"/>
    <property type="match status" value="2"/>
</dbReference>
<dbReference type="InterPro" id="IPR035909">
    <property type="entry name" value="CheB_C"/>
</dbReference>
<dbReference type="InterPro" id="IPR022641">
    <property type="entry name" value="CheR_N"/>
</dbReference>
<reference evidence="7" key="2">
    <citation type="submission" date="2020-09" db="EMBL/GenBank/DDBJ databases">
        <authorList>
            <person name="Sun Q."/>
            <person name="Zhou Y."/>
        </authorList>
    </citation>
    <scope>NUCLEOTIDE SEQUENCE</scope>
    <source>
        <strain evidence="7">CGMCC 1.12426</strain>
    </source>
</reference>
<dbReference type="Pfam" id="PF01739">
    <property type="entry name" value="CheR"/>
    <property type="match status" value="1"/>
</dbReference>
<evidence type="ECO:0000259" key="4">
    <source>
        <dbReference type="PROSITE" id="PS50112"/>
    </source>
</evidence>
<dbReference type="SUPFAM" id="SSF55785">
    <property type="entry name" value="PYP-like sensor domain (PAS domain)"/>
    <property type="match status" value="2"/>
</dbReference>
<dbReference type="GO" id="GO:0006935">
    <property type="term" value="P:chemotaxis"/>
    <property type="evidence" value="ECO:0007669"/>
    <property type="project" value="UniProtKB-UniRule"/>
</dbReference>
<dbReference type="InterPro" id="IPR000014">
    <property type="entry name" value="PAS"/>
</dbReference>
<feature type="active site" evidence="1">
    <location>
        <position position="45"/>
    </location>
</feature>
<dbReference type="GO" id="GO:0008757">
    <property type="term" value="F:S-adenosylmethionine-dependent methyltransferase activity"/>
    <property type="evidence" value="ECO:0007669"/>
    <property type="project" value="InterPro"/>
</dbReference>
<dbReference type="Pfam" id="PF03705">
    <property type="entry name" value="CheR_N"/>
    <property type="match status" value="1"/>
</dbReference>
<dbReference type="InterPro" id="IPR050903">
    <property type="entry name" value="Bact_Chemotaxis_MeTrfase"/>
</dbReference>
<evidence type="ECO:0008006" key="9">
    <source>
        <dbReference type="Google" id="ProtNLM"/>
    </source>
</evidence>
<dbReference type="SUPFAM" id="SSF52738">
    <property type="entry name" value="Methylesterase CheB, C-terminal domain"/>
    <property type="match status" value="1"/>
</dbReference>
<feature type="domain" description="CheR-type methyltransferase" evidence="6">
    <location>
        <begin position="247"/>
        <end position="501"/>
    </location>
</feature>
<dbReference type="InterPro" id="IPR022642">
    <property type="entry name" value="CheR_C"/>
</dbReference>
<dbReference type="PANTHER" id="PTHR24422:SF27">
    <property type="entry name" value="PROTEIN-GLUTAMATE O-METHYLTRANSFERASE"/>
    <property type="match status" value="1"/>
</dbReference>
<dbReference type="Pfam" id="PF13596">
    <property type="entry name" value="PAS_10"/>
    <property type="match status" value="1"/>
</dbReference>
<feature type="domain" description="PAS" evidence="4">
    <location>
        <begin position="892"/>
        <end position="948"/>
    </location>
</feature>
<dbReference type="SMART" id="SM00138">
    <property type="entry name" value="MeTrc"/>
    <property type="match status" value="1"/>
</dbReference>
<dbReference type="InterPro" id="IPR000673">
    <property type="entry name" value="Sig_transdc_resp-reg_Me-estase"/>
</dbReference>
<feature type="region of interest" description="Disordered" evidence="3">
    <location>
        <begin position="1"/>
        <end position="30"/>
    </location>
</feature>
<accession>A0A916TQJ4</accession>
<keyword evidence="8" id="KW-1185">Reference proteome</keyword>
<dbReference type="InterPro" id="IPR029063">
    <property type="entry name" value="SAM-dependent_MTases_sf"/>
</dbReference>
<dbReference type="InterPro" id="IPR013655">
    <property type="entry name" value="PAS_fold_3"/>
</dbReference>
<keyword evidence="1" id="KW-0378">Hydrolase</keyword>
<feature type="active site" evidence="1">
    <location>
        <position position="72"/>
    </location>
</feature>
<evidence type="ECO:0000313" key="7">
    <source>
        <dbReference type="EMBL" id="GGB62383.1"/>
    </source>
</evidence>
<evidence type="ECO:0000259" key="5">
    <source>
        <dbReference type="PROSITE" id="PS50122"/>
    </source>
</evidence>
<feature type="domain" description="CheB-type methylesterase" evidence="5">
    <location>
        <begin position="26"/>
        <end position="222"/>
    </location>
</feature>
<gene>
    <name evidence="7" type="ORF">GCM10011316_37890</name>
</gene>
<dbReference type="NCBIfam" id="TIGR00229">
    <property type="entry name" value="sensory_box"/>
    <property type="match status" value="1"/>
</dbReference>
<sequence>MARKPRKPNANRQLPHAEMSLDTDTPAPSLNAAPPVCPVVGVGASARGLEAFKGLLHAVPPTSGLAFVLIQHLDPDHESMMVELLSRTTGMTVLQITDGMPVKPDHVYVIPPKAFVTLRGQALYLAAPPEPRGQRMPIDIFFRSLAEDRGKDAICIVLSGTGTDGTLGLQAVKQQGGRAIVQDPETAGYDGMPKSAIATGLVDEVCPPEDMAHYLLGGSESPGLDAMRATLPVERSIAKQIDPVLALLKVRLNFDFSYYKKTTLVRRTERRMGILNISDMAAYLRILRENGDELKALFKDLLISVTSFFRDPETMRELAEKVVPELVARAAGNHPLRVWIPGCATGEEAYSIAILFMEGFRAAGQKPNLQVFATDVDMDALEVGRNGIYPDGIVADVTPERLNRFFTRDGHTYRVNKELRENVVFAAQNLIVDPPFSRIDLISCRNLLIYLEPQIQKKIIPLFNFALRKDGYLCLGTSETVGRHGDLFRQLGKKVRIYKKTRAAGPSLLAFPVSSADGVFGSALSHGEDLQSTSVSHEDLVQRTLLDVFAPAAVLIDQNMTVQYFHGRTHAYLSQPAGEPTRNILDLAGPALRGNIRALVNKAVKSGAIAASAGVRLRPDAAPGKRLKITAIPLRSNAEGSLVITFEDIPGVVPAVPLFEGEPMDEDGVVQQLEYELKATREDLQSTIEELETSNEELKASNEEVMSMNEELQSTNEELETSKEELQSVNEELSTVNVQLQEKLNELEATNNDFANLLASTDMATIFLDLDLCIKRFTPATQQLFNVISSDIGRPLTDISVNVDDPGLVVDIGRVMDKLAPMEREVRAVANGIGQAEWYWRRVLPYRTHDNKIAGTVITYAKITDPIRSRENLVASEAGLQAAQRLARLGSWSYDLETDTALFSPELRRIFGLRWDQTAGDMASILAVIEPDDRNRLRAIAETALNTGAPCDTEFSIRLPNDTVKVIHACVEAVTATEGHGRRIRGTVHDITDRTRPDKR</sequence>
<evidence type="ECO:0000313" key="8">
    <source>
        <dbReference type="Proteomes" id="UP000605148"/>
    </source>
</evidence>
<dbReference type="SUPFAM" id="SSF47757">
    <property type="entry name" value="Chemotaxis receptor methyltransferase CheR, N-terminal domain"/>
    <property type="match status" value="1"/>
</dbReference>
<protein>
    <recommendedName>
        <fullName evidence="9">Two-component system CheB/CheR fusion protein</fullName>
    </recommendedName>
</protein>
<dbReference type="Gene3D" id="3.40.50.180">
    <property type="entry name" value="Methylesterase CheB, C-terminal domain"/>
    <property type="match status" value="1"/>
</dbReference>
<dbReference type="PANTHER" id="PTHR24422">
    <property type="entry name" value="CHEMOTAXIS PROTEIN METHYLTRANSFERASE"/>
    <property type="match status" value="1"/>
</dbReference>
<dbReference type="SUPFAM" id="SSF53335">
    <property type="entry name" value="S-adenosyl-L-methionine-dependent methyltransferases"/>
    <property type="match status" value="1"/>
</dbReference>
<dbReference type="InterPro" id="IPR000780">
    <property type="entry name" value="CheR_MeTrfase"/>
</dbReference>
<dbReference type="PROSITE" id="PS50122">
    <property type="entry name" value="CHEB"/>
    <property type="match status" value="1"/>
</dbReference>
<evidence type="ECO:0000256" key="1">
    <source>
        <dbReference type="PROSITE-ProRule" id="PRU00050"/>
    </source>
</evidence>
<dbReference type="SMART" id="SM00091">
    <property type="entry name" value="PAS"/>
    <property type="match status" value="3"/>
</dbReference>
<comment type="caution">
    <text evidence="7">The sequence shown here is derived from an EMBL/GenBank/DDBJ whole genome shotgun (WGS) entry which is preliminary data.</text>
</comment>
<dbReference type="GO" id="GO:0000156">
    <property type="term" value="F:phosphorelay response regulator activity"/>
    <property type="evidence" value="ECO:0007669"/>
    <property type="project" value="InterPro"/>
</dbReference>
<proteinExistence type="predicted"/>
<dbReference type="PRINTS" id="PR00996">
    <property type="entry name" value="CHERMTFRASE"/>
</dbReference>
<keyword evidence="1" id="KW-0145">Chemotaxis</keyword>
<dbReference type="InterPro" id="IPR035965">
    <property type="entry name" value="PAS-like_dom_sf"/>
</dbReference>